<evidence type="ECO:0008006" key="4">
    <source>
        <dbReference type="Google" id="ProtNLM"/>
    </source>
</evidence>
<dbReference type="EMBL" id="NEMB01000003">
    <property type="protein sequence ID" value="PQQ67167.1"/>
    <property type="molecule type" value="Genomic_DNA"/>
</dbReference>
<comment type="caution">
    <text evidence="2">The sequence shown here is derived from an EMBL/GenBank/DDBJ whole genome shotgun (WGS) entry which is preliminary data.</text>
</comment>
<sequence>MTEVKNMATGGVHMKGFKDEKQYLIHLISQAINEKKAGNPPKNIKWEKLYNLACYHKVSNIIYYSLKDVKDEYKMPEDIWQKIYGDYKKGVAKEAVQHVMTEMILEEYEKSRIECIPLKGYVLKGFYPKPDMRTMGDIDIFYNEKKTLKVRQVMKNMGFKIVKVEDKHDKYYKKPFMTLELHKSLMGRAEPYASYYKDVWNKMKTRDNSQYIYEFSKEDFYIFLLVHFTKHFENSGTGVRSVLDIWVYNKKFYNEMDWDYIKDELKKIKLDEFEENIRGLSEFWFDNKMVEGKKREFYNLLGEYILSSGVYGTVKNSVMVAMGKKFEEKSHGKKSKYIYGFRMIFPGLEGMKKRFNILNRFPFLLPVFWVFRLVRGILFRRERAFRSVESVYSASDKELAEILDLHKKAGLYKKA</sequence>
<organism evidence="2 3">
    <name type="scientific">Acetivibrio saccincola</name>
    <dbReference type="NCBI Taxonomy" id="1677857"/>
    <lineage>
        <taxon>Bacteria</taxon>
        <taxon>Bacillati</taxon>
        <taxon>Bacillota</taxon>
        <taxon>Clostridia</taxon>
        <taxon>Eubacteriales</taxon>
        <taxon>Oscillospiraceae</taxon>
        <taxon>Acetivibrio</taxon>
    </lineage>
</organism>
<keyword evidence="1" id="KW-0812">Transmembrane</keyword>
<dbReference type="Pfam" id="PF14907">
    <property type="entry name" value="NTP_transf_5"/>
    <property type="match status" value="1"/>
</dbReference>
<dbReference type="InterPro" id="IPR039498">
    <property type="entry name" value="NTP_transf_5"/>
</dbReference>
<evidence type="ECO:0000256" key="1">
    <source>
        <dbReference type="SAM" id="Phobius"/>
    </source>
</evidence>
<gene>
    <name evidence="2" type="ORF">B9R14_10700</name>
</gene>
<protein>
    <recommendedName>
        <fullName evidence="4">Nucleotidyltransferase</fullName>
    </recommendedName>
</protein>
<reference evidence="2 3" key="1">
    <citation type="journal article" date="2018" name="Syst. Appl. Microbiol.">
        <title>Characterization and high-quality draft genome sequence of Herbivorax saccincola A7, an anaerobic, alkaliphilic, thermophilic, cellulolytic, and xylanolytic bacterium.</title>
        <authorList>
            <person name="Aikawa S."/>
            <person name="Baramee S."/>
            <person name="Sermsathanaswadi J."/>
            <person name="Thianheng P."/>
            <person name="Tachaapaikoon C."/>
            <person name="Shikata A."/>
            <person name="Waeonukul R."/>
            <person name="Pason P."/>
            <person name="Ratanakhanokchai K."/>
            <person name="Kosugi A."/>
        </authorList>
    </citation>
    <scope>NUCLEOTIDE SEQUENCE [LARGE SCALE GENOMIC DNA]</scope>
    <source>
        <strain evidence="2 3">A7</strain>
    </source>
</reference>
<dbReference type="AlphaFoldDB" id="A0A2S8RBI4"/>
<name>A0A2S8RBI4_9FIRM</name>
<evidence type="ECO:0000313" key="2">
    <source>
        <dbReference type="EMBL" id="PQQ67167.1"/>
    </source>
</evidence>
<proteinExistence type="predicted"/>
<dbReference type="Proteomes" id="UP000239720">
    <property type="component" value="Unassembled WGS sequence"/>
</dbReference>
<keyword evidence="1" id="KW-0472">Membrane</keyword>
<accession>A0A2S8RBI4</accession>
<feature type="transmembrane region" description="Helical" evidence="1">
    <location>
        <begin position="361"/>
        <end position="378"/>
    </location>
</feature>
<evidence type="ECO:0000313" key="3">
    <source>
        <dbReference type="Proteomes" id="UP000239720"/>
    </source>
</evidence>
<keyword evidence="1" id="KW-1133">Transmembrane helix</keyword>